<feature type="transmembrane region" description="Helical" evidence="7">
    <location>
        <begin position="214"/>
        <end position="239"/>
    </location>
</feature>
<feature type="transmembrane region" description="Helical" evidence="7">
    <location>
        <begin position="33"/>
        <end position="54"/>
    </location>
</feature>
<evidence type="ECO:0000256" key="6">
    <source>
        <dbReference type="ARBA" id="ARBA00023136"/>
    </source>
</evidence>
<dbReference type="EMBL" id="BAABDD010000003">
    <property type="protein sequence ID" value="GAA3731724.1"/>
    <property type="molecule type" value="Genomic_DNA"/>
</dbReference>
<comment type="similarity">
    <text evidence="7">Belongs to the binding-protein-dependent transport system permease family.</text>
</comment>
<dbReference type="Gene3D" id="1.10.3720.10">
    <property type="entry name" value="MetI-like"/>
    <property type="match status" value="1"/>
</dbReference>
<evidence type="ECO:0000256" key="3">
    <source>
        <dbReference type="ARBA" id="ARBA00022475"/>
    </source>
</evidence>
<evidence type="ECO:0000256" key="2">
    <source>
        <dbReference type="ARBA" id="ARBA00022448"/>
    </source>
</evidence>
<evidence type="ECO:0000259" key="8">
    <source>
        <dbReference type="PROSITE" id="PS50928"/>
    </source>
</evidence>
<feature type="transmembrane region" description="Helical" evidence="7">
    <location>
        <begin position="260"/>
        <end position="282"/>
    </location>
</feature>
<dbReference type="InterPro" id="IPR035906">
    <property type="entry name" value="MetI-like_sf"/>
</dbReference>
<feature type="transmembrane region" description="Helical" evidence="7">
    <location>
        <begin position="98"/>
        <end position="121"/>
    </location>
</feature>
<dbReference type="SUPFAM" id="SSF161098">
    <property type="entry name" value="MetI-like"/>
    <property type="match status" value="1"/>
</dbReference>
<keyword evidence="4 7" id="KW-0812">Transmembrane</keyword>
<sequence>MAQTPETAPTHEDGRASRRDRWRFARRFLSHRGAVVATGFLGLVGVVAVIGPAITPHDPLAQDLGAVLQPPSATHLLGTDDVGRDLFSRLIVATRTSLVAVLLSVAIGAGIGVPLGLIAALAQRTGGLLMRVTDGIMAFPPILLAIGVIGVLGPGLTQAMVAVGVVFVPRFARLTRTSVRHVARETYIEASRVIGTPLRRVVMWHILPNITGPIVVQIAVASGFAMLAEAGLSFLGLGVQPPDSSWGALLGRALPYINTAWWLGIAPGVFITATVLATNVVADGIGDSLGRETRRDA</sequence>
<evidence type="ECO:0000313" key="9">
    <source>
        <dbReference type="EMBL" id="GAA3731724.1"/>
    </source>
</evidence>
<dbReference type="Pfam" id="PF00528">
    <property type="entry name" value="BPD_transp_1"/>
    <property type="match status" value="1"/>
</dbReference>
<dbReference type="PROSITE" id="PS50928">
    <property type="entry name" value="ABC_TM1"/>
    <property type="match status" value="1"/>
</dbReference>
<reference evidence="10" key="1">
    <citation type="journal article" date="2019" name="Int. J. Syst. Evol. Microbiol.">
        <title>The Global Catalogue of Microorganisms (GCM) 10K type strain sequencing project: providing services to taxonomists for standard genome sequencing and annotation.</title>
        <authorList>
            <consortium name="The Broad Institute Genomics Platform"/>
            <consortium name="The Broad Institute Genome Sequencing Center for Infectious Disease"/>
            <person name="Wu L."/>
            <person name="Ma J."/>
        </authorList>
    </citation>
    <scope>NUCLEOTIDE SEQUENCE [LARGE SCALE GENOMIC DNA]</scope>
    <source>
        <strain evidence="10">JCM 17137</strain>
    </source>
</reference>
<dbReference type="PANTHER" id="PTHR43386">
    <property type="entry name" value="OLIGOPEPTIDE TRANSPORT SYSTEM PERMEASE PROTEIN APPC"/>
    <property type="match status" value="1"/>
</dbReference>
<evidence type="ECO:0000256" key="4">
    <source>
        <dbReference type="ARBA" id="ARBA00022692"/>
    </source>
</evidence>
<keyword evidence="2 7" id="KW-0813">Transport</keyword>
<evidence type="ECO:0000313" key="10">
    <source>
        <dbReference type="Proteomes" id="UP001500908"/>
    </source>
</evidence>
<dbReference type="CDD" id="cd06261">
    <property type="entry name" value="TM_PBP2"/>
    <property type="match status" value="1"/>
</dbReference>
<proteinExistence type="inferred from homology"/>
<name>A0ABP7F5G1_9ACTN</name>
<dbReference type="InterPro" id="IPR000515">
    <property type="entry name" value="MetI-like"/>
</dbReference>
<evidence type="ECO:0000256" key="5">
    <source>
        <dbReference type="ARBA" id="ARBA00022989"/>
    </source>
</evidence>
<dbReference type="Pfam" id="PF12911">
    <property type="entry name" value="OppC_N"/>
    <property type="match status" value="1"/>
</dbReference>
<gene>
    <name evidence="9" type="ORF">GCM10022402_10540</name>
</gene>
<dbReference type="RefSeq" id="WP_344967846.1">
    <property type="nucleotide sequence ID" value="NZ_BAABDD010000003.1"/>
</dbReference>
<protein>
    <submittedName>
        <fullName evidence="9">ABC transporter permease</fullName>
    </submittedName>
</protein>
<dbReference type="InterPro" id="IPR050366">
    <property type="entry name" value="BP-dependent_transpt_permease"/>
</dbReference>
<evidence type="ECO:0000256" key="7">
    <source>
        <dbReference type="RuleBase" id="RU363032"/>
    </source>
</evidence>
<keyword evidence="6 7" id="KW-0472">Membrane</keyword>
<dbReference type="PANTHER" id="PTHR43386:SF25">
    <property type="entry name" value="PEPTIDE ABC TRANSPORTER PERMEASE PROTEIN"/>
    <property type="match status" value="1"/>
</dbReference>
<dbReference type="Proteomes" id="UP001500908">
    <property type="component" value="Unassembled WGS sequence"/>
</dbReference>
<keyword evidence="3" id="KW-1003">Cell membrane</keyword>
<keyword evidence="5 7" id="KW-1133">Transmembrane helix</keyword>
<comment type="caution">
    <text evidence="9">The sequence shown here is derived from an EMBL/GenBank/DDBJ whole genome shotgun (WGS) entry which is preliminary data.</text>
</comment>
<evidence type="ECO:0000256" key="1">
    <source>
        <dbReference type="ARBA" id="ARBA00004651"/>
    </source>
</evidence>
<organism evidence="9 10">
    <name type="scientific">Salinactinospora qingdaonensis</name>
    <dbReference type="NCBI Taxonomy" id="702744"/>
    <lineage>
        <taxon>Bacteria</taxon>
        <taxon>Bacillati</taxon>
        <taxon>Actinomycetota</taxon>
        <taxon>Actinomycetes</taxon>
        <taxon>Streptosporangiales</taxon>
        <taxon>Nocardiopsidaceae</taxon>
        <taxon>Salinactinospora</taxon>
    </lineage>
</organism>
<feature type="domain" description="ABC transmembrane type-1" evidence="8">
    <location>
        <begin position="94"/>
        <end position="282"/>
    </location>
</feature>
<comment type="subcellular location">
    <subcellularLocation>
        <location evidence="1 7">Cell membrane</location>
        <topology evidence="1 7">Multi-pass membrane protein</topology>
    </subcellularLocation>
</comment>
<dbReference type="InterPro" id="IPR025966">
    <property type="entry name" value="OppC_N"/>
</dbReference>
<keyword evidence="10" id="KW-1185">Reference proteome</keyword>
<accession>A0ABP7F5G1</accession>
<feature type="transmembrane region" description="Helical" evidence="7">
    <location>
        <begin position="142"/>
        <end position="168"/>
    </location>
</feature>